<gene>
    <name evidence="2" type="ORF">J421_6354</name>
</gene>
<accession>W0RSC5</accession>
<sequence length="226" mass="23111">MRVESTATAVRRPHARILIAAVAAASMLALGACAHGGTVREASAGEVALAPVAPQRAPTFAPITLAELAPAGPAARTTALTRDARPLVAPAFAPRAAAPAVELWQGTYVGRTYGQRGALALALGPSANGVGGTVAWRAAGAHDAFGRAGDDAVTLVRVPVVDATRDGDQLVLRLDSFFDPACNCTARATFRGTVRGDTLTGRFTVEGAATLVGEERGLWRAVRVAP</sequence>
<proteinExistence type="predicted"/>
<protein>
    <recommendedName>
        <fullName evidence="4">Lipoprotein</fullName>
    </recommendedName>
</protein>
<feature type="signal peptide" evidence="1">
    <location>
        <begin position="1"/>
        <end position="34"/>
    </location>
</feature>
<dbReference type="RefSeq" id="WP_148306675.1">
    <property type="nucleotide sequence ID" value="NZ_CP007130.1"/>
</dbReference>
<dbReference type="Proteomes" id="UP000019151">
    <property type="component" value="Plasmid 2"/>
</dbReference>
<evidence type="ECO:0008006" key="4">
    <source>
        <dbReference type="Google" id="ProtNLM"/>
    </source>
</evidence>
<evidence type="ECO:0000313" key="2">
    <source>
        <dbReference type="EMBL" id="AHG93889.1"/>
    </source>
</evidence>
<dbReference type="AlphaFoldDB" id="W0RSC5"/>
<dbReference type="HOGENOM" id="CLU_1223281_0_0_0"/>
<keyword evidence="3" id="KW-1185">Reference proteome</keyword>
<evidence type="ECO:0000313" key="3">
    <source>
        <dbReference type="Proteomes" id="UP000019151"/>
    </source>
</evidence>
<reference evidence="2 3" key="1">
    <citation type="journal article" date="2014" name="Genome Announc.">
        <title>Genome Sequence and Methylome of Soil Bacterium Gemmatirosa kalamazoonensis KBS708T, a Member of the Rarely Cultivated Gemmatimonadetes Phylum.</title>
        <authorList>
            <person name="Debruyn J.M."/>
            <person name="Radosevich M."/>
            <person name="Wommack K.E."/>
            <person name="Polson S.W."/>
            <person name="Hauser L.J."/>
            <person name="Fawaz M.N."/>
            <person name="Korlach J."/>
            <person name="Tsai Y.C."/>
        </authorList>
    </citation>
    <scope>NUCLEOTIDE SEQUENCE [LARGE SCALE GENOMIC DNA]</scope>
    <source>
        <strain evidence="2 3">KBS708</strain>
        <plasmid evidence="3">Plasmid 2</plasmid>
    </source>
</reference>
<keyword evidence="1" id="KW-0732">Signal</keyword>
<keyword evidence="2" id="KW-0614">Plasmid</keyword>
<dbReference type="KEGG" id="gba:J421_6354"/>
<dbReference type="EMBL" id="CP007130">
    <property type="protein sequence ID" value="AHG93889.1"/>
    <property type="molecule type" value="Genomic_DNA"/>
</dbReference>
<feature type="chain" id="PRO_5004794596" description="Lipoprotein" evidence="1">
    <location>
        <begin position="35"/>
        <end position="226"/>
    </location>
</feature>
<organism evidence="2 3">
    <name type="scientific">Gemmatirosa kalamazoonensis</name>
    <dbReference type="NCBI Taxonomy" id="861299"/>
    <lineage>
        <taxon>Bacteria</taxon>
        <taxon>Pseudomonadati</taxon>
        <taxon>Gemmatimonadota</taxon>
        <taxon>Gemmatimonadia</taxon>
        <taxon>Gemmatimonadales</taxon>
        <taxon>Gemmatimonadaceae</taxon>
        <taxon>Gemmatirosa</taxon>
    </lineage>
</organism>
<name>W0RSC5_9BACT</name>
<dbReference type="InParanoid" id="W0RSC5"/>
<geneLocation type="plasmid" evidence="2 3">
    <name>2</name>
</geneLocation>
<evidence type="ECO:0000256" key="1">
    <source>
        <dbReference type="SAM" id="SignalP"/>
    </source>
</evidence>
<dbReference type="PROSITE" id="PS51257">
    <property type="entry name" value="PROKAR_LIPOPROTEIN"/>
    <property type="match status" value="1"/>
</dbReference>